<evidence type="ECO:0000313" key="2">
    <source>
        <dbReference type="EMBL" id="KAL2810614.1"/>
    </source>
</evidence>
<dbReference type="InterPro" id="IPR027796">
    <property type="entry name" value="OTT_1508_deam-like"/>
</dbReference>
<feature type="region of interest" description="Disordered" evidence="1">
    <location>
        <begin position="1"/>
        <end position="21"/>
    </location>
</feature>
<organism evidence="2 3">
    <name type="scientific">Aspergillus granulosus</name>
    <dbReference type="NCBI Taxonomy" id="176169"/>
    <lineage>
        <taxon>Eukaryota</taxon>
        <taxon>Fungi</taxon>
        <taxon>Dikarya</taxon>
        <taxon>Ascomycota</taxon>
        <taxon>Pezizomycotina</taxon>
        <taxon>Eurotiomycetes</taxon>
        <taxon>Eurotiomycetidae</taxon>
        <taxon>Eurotiales</taxon>
        <taxon>Aspergillaceae</taxon>
        <taxon>Aspergillus</taxon>
        <taxon>Aspergillus subgen. Nidulantes</taxon>
    </lineage>
</organism>
<keyword evidence="3" id="KW-1185">Reference proteome</keyword>
<gene>
    <name evidence="2" type="ORF">BJX63DRAFT_401683</name>
</gene>
<reference evidence="2 3" key="1">
    <citation type="submission" date="2024-07" db="EMBL/GenBank/DDBJ databases">
        <title>Section-level genome sequencing and comparative genomics of Aspergillus sections Usti and Cavernicolus.</title>
        <authorList>
            <consortium name="Lawrence Berkeley National Laboratory"/>
            <person name="Nybo J.L."/>
            <person name="Vesth T.C."/>
            <person name="Theobald S."/>
            <person name="Frisvad J.C."/>
            <person name="Larsen T.O."/>
            <person name="Kjaerboelling I."/>
            <person name="Rothschild-Mancinelli K."/>
            <person name="Lyhne E.K."/>
            <person name="Kogle M.E."/>
            <person name="Barry K."/>
            <person name="Clum A."/>
            <person name="Na H."/>
            <person name="Ledsgaard L."/>
            <person name="Lin J."/>
            <person name="Lipzen A."/>
            <person name="Kuo A."/>
            <person name="Riley R."/>
            <person name="Mondo S."/>
            <person name="Labutti K."/>
            <person name="Haridas S."/>
            <person name="Pangalinan J."/>
            <person name="Salamov A.A."/>
            <person name="Simmons B.A."/>
            <person name="Magnuson J.K."/>
            <person name="Chen J."/>
            <person name="Drula E."/>
            <person name="Henrissat B."/>
            <person name="Wiebenga A."/>
            <person name="Lubbers R.J."/>
            <person name="Gomes A.C."/>
            <person name="Makela M.R."/>
            <person name="Stajich J."/>
            <person name="Grigoriev I.V."/>
            <person name="Mortensen U.H."/>
            <person name="De Vries R.P."/>
            <person name="Baker S.E."/>
            <person name="Andersen M.R."/>
        </authorList>
    </citation>
    <scope>NUCLEOTIDE SEQUENCE [LARGE SCALE GENOMIC DNA]</scope>
    <source>
        <strain evidence="2 3">CBS 588.65</strain>
    </source>
</reference>
<evidence type="ECO:0000256" key="1">
    <source>
        <dbReference type="SAM" id="MobiDB-lite"/>
    </source>
</evidence>
<name>A0ABR4H5T9_9EURO</name>
<dbReference type="Pfam" id="PF14441">
    <property type="entry name" value="OTT_1508_deam"/>
    <property type="match status" value="1"/>
</dbReference>
<sequence length="484" mass="54395">MTNPALPLMPPASSTPTVRPVQTAVPPDTIWSRITEAGFRQHLVTLEKQTNAVPMDVLAAEGDGEQHDSSSSFLPLKTEKQVADDFAYIAAVTEGAQSVAAVCLEQHIGASLAPNLPTLVIKVAGMDIINDNVKEMLCAVVAQLQYHTQAGIRHNPAQPNSTEIIFRSIIQQHEQKLLGRLRSRKWTKPKHLARTHKKPLWQDFNNLSHRAQHVYARRSERKIREAITTSIQEVCQMYEDFEASSGQTAQALQKLVKATFIWCKSPLIGDYASKLEIAGDTPQVAAAIKTLRQLEKIGAYWRIAEDLVAVAGKHEPVFRYIELEYLTPYASIPTSVAYESWAHTCHVHAEIQLVVELAKNASQQAGNASMVEMRPRTIGTSKYLCYLCYLFLRYHGGFQMLSTHGRLYDQWTVPDLAEYNTATRNKFATMLESMDEHVVKQIKETKCIIWRAEPMTSRQNLLLLRAEHEIVDTLEASLDKLDLS</sequence>
<dbReference type="Proteomes" id="UP001610334">
    <property type="component" value="Unassembled WGS sequence"/>
</dbReference>
<proteinExistence type="predicted"/>
<dbReference type="EMBL" id="JBFXLT010000069">
    <property type="protein sequence ID" value="KAL2810614.1"/>
    <property type="molecule type" value="Genomic_DNA"/>
</dbReference>
<evidence type="ECO:0000313" key="3">
    <source>
        <dbReference type="Proteomes" id="UP001610334"/>
    </source>
</evidence>
<comment type="caution">
    <text evidence="2">The sequence shown here is derived from an EMBL/GenBank/DDBJ whole genome shotgun (WGS) entry which is preliminary data.</text>
</comment>
<accession>A0ABR4H5T9</accession>
<protein>
    <submittedName>
        <fullName evidence="2">Uncharacterized protein</fullName>
    </submittedName>
</protein>